<gene>
    <name evidence="3" type="ORF">B5C34_13115</name>
</gene>
<dbReference type="AlphaFoldDB" id="A0A219B9E4"/>
<sequence>MADMTGKSILIISMDAFEKSELFYPRSELKDAGATVHVASEEKGEIRSMDGLDWSDPVDVDKTFADVDIGDYDALVIPGGVANPDQMRTKETAVKIVRDFHAAGKPVAAICHAPWMLVEADILRGKRATSYPTLRTDLKNAGAKVVDEECVVDGNLITSRNPDDLPAFVKGITTAVTG</sequence>
<evidence type="ECO:0000256" key="1">
    <source>
        <dbReference type="ARBA" id="ARBA00008542"/>
    </source>
</evidence>
<dbReference type="Gene3D" id="3.40.50.880">
    <property type="match status" value="1"/>
</dbReference>
<evidence type="ECO:0000259" key="2">
    <source>
        <dbReference type="Pfam" id="PF01965"/>
    </source>
</evidence>
<dbReference type="InterPro" id="IPR006286">
    <property type="entry name" value="C56_PfpI-like"/>
</dbReference>
<accession>A0A219B9E4</accession>
<comment type="similarity">
    <text evidence="1">Belongs to the peptidase C56 family.</text>
</comment>
<dbReference type="Pfam" id="PF01965">
    <property type="entry name" value="DJ-1_PfpI"/>
    <property type="match status" value="1"/>
</dbReference>
<dbReference type="SUPFAM" id="SSF52317">
    <property type="entry name" value="Class I glutamine amidotransferase-like"/>
    <property type="match status" value="1"/>
</dbReference>
<dbReference type="CDD" id="cd03134">
    <property type="entry name" value="GATase1_PfpI_like"/>
    <property type="match status" value="1"/>
</dbReference>
<feature type="domain" description="DJ-1/PfpI" evidence="2">
    <location>
        <begin position="7"/>
        <end position="172"/>
    </location>
</feature>
<comment type="caution">
    <text evidence="3">The sequence shown here is derived from an EMBL/GenBank/DDBJ whole genome shotgun (WGS) entry which is preliminary data.</text>
</comment>
<dbReference type="PANTHER" id="PTHR42733">
    <property type="entry name" value="DJ-1 PROTEIN"/>
    <property type="match status" value="1"/>
</dbReference>
<organism evidence="3 4">
    <name type="scientific">Pacificimonas flava</name>
    <dbReference type="NCBI Taxonomy" id="1234595"/>
    <lineage>
        <taxon>Bacteria</taxon>
        <taxon>Pseudomonadati</taxon>
        <taxon>Pseudomonadota</taxon>
        <taxon>Alphaproteobacteria</taxon>
        <taxon>Sphingomonadales</taxon>
        <taxon>Sphingosinicellaceae</taxon>
        <taxon>Pacificimonas</taxon>
    </lineage>
</organism>
<evidence type="ECO:0000313" key="3">
    <source>
        <dbReference type="EMBL" id="OWV34784.1"/>
    </source>
</evidence>
<dbReference type="EMBL" id="NFZT01000001">
    <property type="protein sequence ID" value="OWV34784.1"/>
    <property type="molecule type" value="Genomic_DNA"/>
</dbReference>
<dbReference type="PROSITE" id="PS51276">
    <property type="entry name" value="PEPTIDASE_C56_PFPI"/>
    <property type="match status" value="1"/>
</dbReference>
<dbReference type="OrthoDB" id="9792284at2"/>
<keyword evidence="4" id="KW-1185">Reference proteome</keyword>
<dbReference type="InterPro" id="IPR002818">
    <property type="entry name" value="DJ-1/PfpI"/>
</dbReference>
<evidence type="ECO:0000313" key="4">
    <source>
        <dbReference type="Proteomes" id="UP000198462"/>
    </source>
</evidence>
<name>A0A219B9E4_9SPHN</name>
<proteinExistence type="inferred from homology"/>
<dbReference type="InterPro" id="IPR029062">
    <property type="entry name" value="Class_I_gatase-like"/>
</dbReference>
<dbReference type="NCBIfam" id="TIGR01382">
    <property type="entry name" value="PfpI"/>
    <property type="match status" value="1"/>
</dbReference>
<protein>
    <recommendedName>
        <fullName evidence="2">DJ-1/PfpI domain-containing protein</fullName>
    </recommendedName>
</protein>
<dbReference type="PANTHER" id="PTHR42733:SF12">
    <property type="entry name" value="PROTEINASE"/>
    <property type="match status" value="1"/>
</dbReference>
<reference evidence="4" key="1">
    <citation type="submission" date="2017-05" db="EMBL/GenBank/DDBJ databases">
        <authorList>
            <person name="Lin X."/>
        </authorList>
    </citation>
    <scope>NUCLEOTIDE SEQUENCE [LARGE SCALE GENOMIC DNA]</scope>
    <source>
        <strain evidence="4">JLT2012</strain>
    </source>
</reference>
<dbReference type="Proteomes" id="UP000198462">
    <property type="component" value="Unassembled WGS sequence"/>
</dbReference>